<protein>
    <recommendedName>
        <fullName evidence="2 8">Shikimate dehydrogenase (NADP(+))</fullName>
        <shortName evidence="8">SDH</shortName>
        <ecNumber evidence="2 8">1.1.1.25</ecNumber>
    </recommendedName>
</protein>
<dbReference type="OMA" id="FGNPIKH"/>
<evidence type="ECO:0000256" key="8">
    <source>
        <dbReference type="HAMAP-Rule" id="MF_00222"/>
    </source>
</evidence>
<dbReference type="Proteomes" id="UP001071279">
    <property type="component" value="Unassembled WGS sequence"/>
</dbReference>
<dbReference type="RefSeq" id="WP_011947694.1">
    <property type="nucleotide sequence ID" value="NZ_BAZA01000011.1"/>
</dbReference>
<dbReference type="NCBIfam" id="TIGR00507">
    <property type="entry name" value="aroE"/>
    <property type="match status" value="1"/>
</dbReference>
<dbReference type="Pfam" id="PF08501">
    <property type="entry name" value="Shikimate_dh_N"/>
    <property type="match status" value="1"/>
</dbReference>
<feature type="binding site" evidence="8">
    <location>
        <position position="240"/>
    </location>
    <ligand>
        <name>shikimate</name>
        <dbReference type="ChEBI" id="CHEBI:36208"/>
    </ligand>
</feature>
<dbReference type="GO" id="GO:0004764">
    <property type="term" value="F:shikimate 3-dehydrogenase (NADP+) activity"/>
    <property type="evidence" value="ECO:0007669"/>
    <property type="project" value="UniProtKB-UniRule"/>
</dbReference>
<reference evidence="13 14" key="1">
    <citation type="submission" date="2018-06" db="EMBL/GenBank/DDBJ databases">
        <authorList>
            <consortium name="Pathogen Informatics"/>
            <person name="Doyle S."/>
        </authorList>
    </citation>
    <scope>NUCLEOTIDE SEQUENCE [LARGE SCALE GENOMIC DNA]</scope>
    <source>
        <strain evidence="13 14">NCTC12000</strain>
    </source>
</reference>
<feature type="binding site" evidence="8">
    <location>
        <position position="211"/>
    </location>
    <ligand>
        <name>shikimate</name>
        <dbReference type="ChEBI" id="CHEBI:36208"/>
    </ligand>
</feature>
<evidence type="ECO:0000313" key="13">
    <source>
        <dbReference type="EMBL" id="STX80981.1"/>
    </source>
</evidence>
<dbReference type="Gene3D" id="3.40.50.720">
    <property type="entry name" value="NAD(P)-binding Rossmann-like Domain"/>
    <property type="match status" value="1"/>
</dbReference>
<dbReference type="HAMAP" id="MF_00222">
    <property type="entry name" value="Shikimate_DH_AroE"/>
    <property type="match status" value="1"/>
</dbReference>
<feature type="binding site" evidence="8">
    <location>
        <position position="62"/>
    </location>
    <ligand>
        <name>shikimate</name>
        <dbReference type="ChEBI" id="CHEBI:36208"/>
    </ligand>
</feature>
<evidence type="ECO:0000259" key="11">
    <source>
        <dbReference type="Pfam" id="PF18317"/>
    </source>
</evidence>
<evidence type="ECO:0000259" key="9">
    <source>
        <dbReference type="Pfam" id="PF01488"/>
    </source>
</evidence>
<evidence type="ECO:0000259" key="10">
    <source>
        <dbReference type="Pfam" id="PF08501"/>
    </source>
</evidence>
<dbReference type="UniPathway" id="UPA00053">
    <property type="reaction ID" value="UER00087"/>
</dbReference>
<evidence type="ECO:0000256" key="1">
    <source>
        <dbReference type="ARBA" id="ARBA00004871"/>
    </source>
</evidence>
<feature type="domain" description="Shikimate dehydrogenase substrate binding N-terminal" evidence="10">
    <location>
        <begin position="7"/>
        <end position="89"/>
    </location>
</feature>
<dbReference type="GO" id="GO:0050661">
    <property type="term" value="F:NADP binding"/>
    <property type="evidence" value="ECO:0007669"/>
    <property type="project" value="InterPro"/>
</dbReference>
<dbReference type="GO" id="GO:0009073">
    <property type="term" value="P:aromatic amino acid family biosynthetic process"/>
    <property type="evidence" value="ECO:0007669"/>
    <property type="project" value="UniProtKB-KW"/>
</dbReference>
<dbReference type="SUPFAM" id="SSF51735">
    <property type="entry name" value="NAD(P)-binding Rossmann-fold domains"/>
    <property type="match status" value="1"/>
</dbReference>
<evidence type="ECO:0000256" key="2">
    <source>
        <dbReference type="ARBA" id="ARBA00012962"/>
    </source>
</evidence>
<evidence type="ECO:0000256" key="3">
    <source>
        <dbReference type="ARBA" id="ARBA00022605"/>
    </source>
</evidence>
<feature type="binding site" evidence="8">
    <location>
        <position position="209"/>
    </location>
    <ligand>
        <name>NADP(+)</name>
        <dbReference type="ChEBI" id="CHEBI:58349"/>
    </ligand>
</feature>
<comment type="function">
    <text evidence="8">Involved in the biosynthesis of the chorismate, which leads to the biosynthesis of aromatic amino acids. Catalyzes the reversible NADPH linked reduction of 3-dehydroshikimate (DHSA) to yield shikimate (SA).</text>
</comment>
<dbReference type="GO" id="GO:0005829">
    <property type="term" value="C:cytosol"/>
    <property type="evidence" value="ECO:0007669"/>
    <property type="project" value="TreeGrafter"/>
</dbReference>
<evidence type="ECO:0000256" key="5">
    <source>
        <dbReference type="ARBA" id="ARBA00023002"/>
    </source>
</evidence>
<keyword evidence="4 8" id="KW-0521">NADP</keyword>
<feature type="binding site" evidence="8">
    <location>
        <begin position="149"/>
        <end position="154"/>
    </location>
    <ligand>
        <name>NADP(+)</name>
        <dbReference type="ChEBI" id="CHEBI:58349"/>
    </ligand>
</feature>
<dbReference type="Pfam" id="PF01488">
    <property type="entry name" value="Shikimate_DH"/>
    <property type="match status" value="1"/>
</dbReference>
<accession>A0A378KBW2</accession>
<comment type="similarity">
    <text evidence="8">Belongs to the shikimate dehydrogenase family.</text>
</comment>
<dbReference type="GO" id="GO:0009423">
    <property type="term" value="P:chorismate biosynthetic process"/>
    <property type="evidence" value="ECO:0007669"/>
    <property type="project" value="UniProtKB-UniRule"/>
</dbReference>
<dbReference type="PANTHER" id="PTHR21089">
    <property type="entry name" value="SHIKIMATE DEHYDROGENASE"/>
    <property type="match status" value="1"/>
</dbReference>
<evidence type="ECO:0000313" key="14">
    <source>
        <dbReference type="Proteomes" id="UP000254631"/>
    </source>
</evidence>
<feature type="domain" description="SDH C-terminal" evidence="11">
    <location>
        <begin position="233"/>
        <end position="263"/>
    </location>
</feature>
<comment type="subunit">
    <text evidence="8">Homodimer.</text>
</comment>
<sequence length="265" mass="29840">MLRRFAVIGNPIAHSLSPVIHQMFAQQTQIELIYEKILGDDVKFEQQISDFFIQYGNGLNVTLPYKKRAYELAKIRTQRCALAGVANTLWMEENQLHADNTDGIGLIRDLSRFLELKDKKILILGAGGAARGIIFPLLEAKPLKLIVANRTLEKAEELKRQFPQINVTSFAELPEFFDLIINATSASLSDQVIALPEEAFSHKPFCYDLAYNQKTSTAFVQYARNGGCEAVDGLGMLVEQAAEAFFIWNKVMPSTQKILEHLRSF</sequence>
<evidence type="ECO:0000313" key="12">
    <source>
        <dbReference type="EMBL" id="MCZ4718537.1"/>
    </source>
</evidence>
<dbReference type="Proteomes" id="UP000254631">
    <property type="component" value="Unassembled WGS sequence"/>
</dbReference>
<feature type="domain" description="Quinate/shikimate 5-dehydrogenase/glutamyl-tRNA reductase" evidence="9">
    <location>
        <begin position="112"/>
        <end position="187"/>
    </location>
</feature>
<dbReference type="EMBL" id="UGOL01000001">
    <property type="protein sequence ID" value="STX80981.1"/>
    <property type="molecule type" value="Genomic_DNA"/>
</dbReference>
<feature type="binding site" evidence="8">
    <location>
        <position position="87"/>
    </location>
    <ligand>
        <name>shikimate</name>
        <dbReference type="ChEBI" id="CHEBI:36208"/>
    </ligand>
</feature>
<feature type="binding site" evidence="8">
    <location>
        <begin position="125"/>
        <end position="129"/>
    </location>
    <ligand>
        <name>NADP(+)</name>
        <dbReference type="ChEBI" id="CHEBI:58349"/>
    </ligand>
</feature>
<dbReference type="InterPro" id="IPR046346">
    <property type="entry name" value="Aminoacid_DH-like_N_sf"/>
</dbReference>
<dbReference type="InterPro" id="IPR013708">
    <property type="entry name" value="Shikimate_DH-bd_N"/>
</dbReference>
<comment type="caution">
    <text evidence="8">Lacks conserved residue(s) required for the propagation of feature annotation.</text>
</comment>
<feature type="binding site" evidence="8">
    <location>
        <begin position="15"/>
        <end position="17"/>
    </location>
    <ligand>
        <name>shikimate</name>
        <dbReference type="ChEBI" id="CHEBI:36208"/>
    </ligand>
</feature>
<dbReference type="Pfam" id="PF18317">
    <property type="entry name" value="SDH_C"/>
    <property type="match status" value="1"/>
</dbReference>
<dbReference type="InterPro" id="IPR022893">
    <property type="entry name" value="Shikimate_DH_fam"/>
</dbReference>
<dbReference type="CDD" id="cd01065">
    <property type="entry name" value="NAD_bind_Shikimate_DH"/>
    <property type="match status" value="1"/>
</dbReference>
<feature type="active site" description="Proton acceptor" evidence="8">
    <location>
        <position position="66"/>
    </location>
</feature>
<dbReference type="InterPro" id="IPR036291">
    <property type="entry name" value="NAD(P)-bd_dom_sf"/>
</dbReference>
<dbReference type="AlphaFoldDB" id="A0A378KBW2"/>
<evidence type="ECO:0000256" key="6">
    <source>
        <dbReference type="ARBA" id="ARBA00023141"/>
    </source>
</evidence>
<dbReference type="GO" id="GO:0019632">
    <property type="term" value="P:shikimate metabolic process"/>
    <property type="evidence" value="ECO:0007669"/>
    <property type="project" value="InterPro"/>
</dbReference>
<dbReference type="EC" id="1.1.1.25" evidence="2 8"/>
<dbReference type="SUPFAM" id="SSF53223">
    <property type="entry name" value="Aminoacid dehydrogenase-like, N-terminal domain"/>
    <property type="match status" value="1"/>
</dbReference>
<keyword evidence="6 8" id="KW-0057">Aromatic amino acid biosynthesis</keyword>
<dbReference type="GO" id="GO:0008652">
    <property type="term" value="P:amino acid biosynthetic process"/>
    <property type="evidence" value="ECO:0007669"/>
    <property type="project" value="UniProtKB-KW"/>
</dbReference>
<name>A0A378KBW2_LEGPN</name>
<keyword evidence="5 8" id="KW-0560">Oxidoreductase</keyword>
<evidence type="ECO:0000256" key="7">
    <source>
        <dbReference type="ARBA" id="ARBA00049442"/>
    </source>
</evidence>
<feature type="binding site" evidence="8">
    <location>
        <position position="102"/>
    </location>
    <ligand>
        <name>shikimate</name>
        <dbReference type="ChEBI" id="CHEBI:36208"/>
    </ligand>
</feature>
<dbReference type="InterPro" id="IPR011342">
    <property type="entry name" value="Shikimate_DH"/>
</dbReference>
<feature type="binding site" evidence="8">
    <location>
        <position position="233"/>
    </location>
    <ligand>
        <name>NADP(+)</name>
        <dbReference type="ChEBI" id="CHEBI:58349"/>
    </ligand>
</feature>
<dbReference type="InterPro" id="IPR041121">
    <property type="entry name" value="SDH_C"/>
</dbReference>
<comment type="catalytic activity">
    <reaction evidence="7 8">
        <text>shikimate + NADP(+) = 3-dehydroshikimate + NADPH + H(+)</text>
        <dbReference type="Rhea" id="RHEA:17737"/>
        <dbReference type="ChEBI" id="CHEBI:15378"/>
        <dbReference type="ChEBI" id="CHEBI:16630"/>
        <dbReference type="ChEBI" id="CHEBI:36208"/>
        <dbReference type="ChEBI" id="CHEBI:57783"/>
        <dbReference type="ChEBI" id="CHEBI:58349"/>
        <dbReference type="EC" id="1.1.1.25"/>
    </reaction>
</comment>
<dbReference type="PANTHER" id="PTHR21089:SF1">
    <property type="entry name" value="BIFUNCTIONAL 3-DEHYDROQUINATE DEHYDRATASE_SHIKIMATE DEHYDROGENASE, CHLOROPLASTIC"/>
    <property type="match status" value="1"/>
</dbReference>
<dbReference type="Gene3D" id="3.40.50.10860">
    <property type="entry name" value="Leucine Dehydrogenase, chain A, domain 1"/>
    <property type="match status" value="1"/>
</dbReference>
<evidence type="ECO:0000256" key="4">
    <source>
        <dbReference type="ARBA" id="ARBA00022857"/>
    </source>
</evidence>
<organism evidence="13 14">
    <name type="scientific">Legionella pneumophila</name>
    <dbReference type="NCBI Taxonomy" id="446"/>
    <lineage>
        <taxon>Bacteria</taxon>
        <taxon>Pseudomonadati</taxon>
        <taxon>Pseudomonadota</taxon>
        <taxon>Gammaproteobacteria</taxon>
        <taxon>Legionellales</taxon>
        <taxon>Legionellaceae</taxon>
        <taxon>Legionella</taxon>
    </lineage>
</organism>
<dbReference type="InterPro" id="IPR006151">
    <property type="entry name" value="Shikm_DH/Glu-tRNA_Rdtase"/>
</dbReference>
<gene>
    <name evidence="8 13" type="primary">aroE</name>
    <name evidence="13" type="ORF">NCTC12000_03008</name>
    <name evidence="12" type="ORF">O6C86_04815</name>
</gene>
<keyword evidence="3 8" id="KW-0028">Amino-acid biosynthesis</keyword>
<dbReference type="EMBL" id="JAPXIC010000026">
    <property type="protein sequence ID" value="MCZ4718537.1"/>
    <property type="molecule type" value="Genomic_DNA"/>
</dbReference>
<comment type="pathway">
    <text evidence="1 8">Metabolic intermediate biosynthesis; chorismate biosynthesis; chorismate from D-erythrose 4-phosphate and phosphoenolpyruvate: step 4/7.</text>
</comment>
<dbReference type="SMR" id="A0A378KBW2"/>
<proteinExistence type="inferred from homology"/>
<dbReference type="FunFam" id="3.40.50.10860:FF:000006">
    <property type="entry name" value="Shikimate dehydrogenase (NADP(+))"/>
    <property type="match status" value="1"/>
</dbReference>
<dbReference type="NCBIfam" id="NF001310">
    <property type="entry name" value="PRK00258.1-2"/>
    <property type="match status" value="1"/>
</dbReference>
<reference evidence="12" key="2">
    <citation type="submission" date="2022-12" db="EMBL/GenBank/DDBJ databases">
        <title>Comparative genomics of Legionella pneumophila isolates from the West Bank and Germany support molecular epidemiology of Legionnaires disease.</title>
        <authorList>
            <person name="Zayed A.R."/>
            <person name="Bitar D.M."/>
            <person name="Steinert M."/>
            <person name="Lueck C."/>
            <person name="Brettar I."/>
            <person name="Hoefle M.G."/>
            <person name="Bunk B."/>
        </authorList>
    </citation>
    <scope>NUCLEOTIDE SEQUENCE</scope>
    <source>
        <strain evidence="12">H23</strain>
    </source>
</reference>